<protein>
    <submittedName>
        <fullName evidence="1">Uncharacterized protein</fullName>
    </submittedName>
</protein>
<proteinExistence type="predicted"/>
<accession>A0AAD8I8T7</accession>
<reference evidence="1" key="1">
    <citation type="submission" date="2023-02" db="EMBL/GenBank/DDBJ databases">
        <title>Genome of toxic invasive species Heracleum sosnowskyi carries increased number of genes despite the absence of recent whole-genome duplications.</title>
        <authorList>
            <person name="Schelkunov M."/>
            <person name="Shtratnikova V."/>
            <person name="Makarenko M."/>
            <person name="Klepikova A."/>
            <person name="Omelchenko D."/>
            <person name="Novikova G."/>
            <person name="Obukhova E."/>
            <person name="Bogdanov V."/>
            <person name="Penin A."/>
            <person name="Logacheva M."/>
        </authorList>
    </citation>
    <scope>NUCLEOTIDE SEQUENCE</scope>
    <source>
        <strain evidence="1">Hsosn_3</strain>
        <tissue evidence="1">Leaf</tissue>
    </source>
</reference>
<reference evidence="1" key="2">
    <citation type="submission" date="2023-05" db="EMBL/GenBank/DDBJ databases">
        <authorList>
            <person name="Schelkunov M.I."/>
        </authorList>
    </citation>
    <scope>NUCLEOTIDE SEQUENCE</scope>
    <source>
        <strain evidence="1">Hsosn_3</strain>
        <tissue evidence="1">Leaf</tissue>
    </source>
</reference>
<evidence type="ECO:0000313" key="1">
    <source>
        <dbReference type="EMBL" id="KAK1379540.1"/>
    </source>
</evidence>
<dbReference type="AlphaFoldDB" id="A0AAD8I8T7"/>
<name>A0AAD8I8T7_9APIA</name>
<sequence length="151" mass="16872">MPVYSTGNWASRYMAQFAMENHSTLVWVLKPFRMLQEILDVDMGLGPHLDDCVIYPNFGRLYNFQGGSGSRVHSQGIIIGSAANQSKVSEESEVLIGNGKKKLYADASFNNKAFFSEVAEQLVDEGNLAIWNSQAGHVMHNIHEYEQLSET</sequence>
<gene>
    <name evidence="1" type="ORF">POM88_026284</name>
</gene>
<comment type="caution">
    <text evidence="1">The sequence shown here is derived from an EMBL/GenBank/DDBJ whole genome shotgun (WGS) entry which is preliminary data.</text>
</comment>
<evidence type="ECO:0000313" key="2">
    <source>
        <dbReference type="Proteomes" id="UP001237642"/>
    </source>
</evidence>
<organism evidence="1 2">
    <name type="scientific">Heracleum sosnowskyi</name>
    <dbReference type="NCBI Taxonomy" id="360622"/>
    <lineage>
        <taxon>Eukaryota</taxon>
        <taxon>Viridiplantae</taxon>
        <taxon>Streptophyta</taxon>
        <taxon>Embryophyta</taxon>
        <taxon>Tracheophyta</taxon>
        <taxon>Spermatophyta</taxon>
        <taxon>Magnoliopsida</taxon>
        <taxon>eudicotyledons</taxon>
        <taxon>Gunneridae</taxon>
        <taxon>Pentapetalae</taxon>
        <taxon>asterids</taxon>
        <taxon>campanulids</taxon>
        <taxon>Apiales</taxon>
        <taxon>Apiaceae</taxon>
        <taxon>Apioideae</taxon>
        <taxon>apioid superclade</taxon>
        <taxon>Tordylieae</taxon>
        <taxon>Tordyliinae</taxon>
        <taxon>Heracleum</taxon>
    </lineage>
</organism>
<dbReference type="Proteomes" id="UP001237642">
    <property type="component" value="Unassembled WGS sequence"/>
</dbReference>
<keyword evidence="2" id="KW-1185">Reference proteome</keyword>
<dbReference type="EMBL" id="JAUIZM010000006">
    <property type="protein sequence ID" value="KAK1379540.1"/>
    <property type="molecule type" value="Genomic_DNA"/>
</dbReference>